<reference evidence="5 6" key="1">
    <citation type="submission" date="2019-07" db="EMBL/GenBank/DDBJ databases">
        <authorList>
            <person name="Kim J."/>
        </authorList>
    </citation>
    <scope>NUCLEOTIDE SEQUENCE [LARGE SCALE GENOMIC DNA]</scope>
    <source>
        <strain evidence="5 6">MJ1a</strain>
    </source>
</reference>
<comment type="similarity">
    <text evidence="1">Belongs to the 'phage' integrase family.</text>
</comment>
<dbReference type="Pfam" id="PF00589">
    <property type="entry name" value="Phage_integrase"/>
    <property type="match status" value="1"/>
</dbReference>
<dbReference type="CDD" id="cd01185">
    <property type="entry name" value="INTN1_C_like"/>
    <property type="match status" value="1"/>
</dbReference>
<dbReference type="InterPro" id="IPR013762">
    <property type="entry name" value="Integrase-like_cat_sf"/>
</dbReference>
<dbReference type="RefSeq" id="WP_146270147.1">
    <property type="nucleotide sequence ID" value="NZ_VOEI01000002.1"/>
</dbReference>
<proteinExistence type="inferred from homology"/>
<comment type="caution">
    <text evidence="5">The sequence shown here is derived from an EMBL/GenBank/DDBJ whole genome shotgun (WGS) entry which is preliminary data.</text>
</comment>
<dbReference type="PROSITE" id="PS51898">
    <property type="entry name" value="TYR_RECOMBINASE"/>
    <property type="match status" value="1"/>
</dbReference>
<dbReference type="OrthoDB" id="892893at2"/>
<organism evidence="5 6">
    <name type="scientific">Mucilaginibacter achroorhodeus</name>
    <dbReference type="NCBI Taxonomy" id="2599294"/>
    <lineage>
        <taxon>Bacteria</taxon>
        <taxon>Pseudomonadati</taxon>
        <taxon>Bacteroidota</taxon>
        <taxon>Sphingobacteriia</taxon>
        <taxon>Sphingobacteriales</taxon>
        <taxon>Sphingobacteriaceae</taxon>
        <taxon>Mucilaginibacter</taxon>
    </lineage>
</organism>
<evidence type="ECO:0000259" key="4">
    <source>
        <dbReference type="PROSITE" id="PS51898"/>
    </source>
</evidence>
<dbReference type="GO" id="GO:0006310">
    <property type="term" value="P:DNA recombination"/>
    <property type="evidence" value="ECO:0007669"/>
    <property type="project" value="UniProtKB-KW"/>
</dbReference>
<dbReference type="InterPro" id="IPR025269">
    <property type="entry name" value="SAM-like_dom"/>
</dbReference>
<dbReference type="GO" id="GO:0015074">
    <property type="term" value="P:DNA integration"/>
    <property type="evidence" value="ECO:0007669"/>
    <property type="project" value="InterPro"/>
</dbReference>
<name>A0A563U6J4_9SPHI</name>
<protein>
    <submittedName>
        <fullName evidence="5">Site-specific integrase</fullName>
    </submittedName>
</protein>
<dbReference type="EMBL" id="VOEI01000002">
    <property type="protein sequence ID" value="TWR26976.1"/>
    <property type="molecule type" value="Genomic_DNA"/>
</dbReference>
<dbReference type="SUPFAM" id="SSF56349">
    <property type="entry name" value="DNA breaking-rejoining enzymes"/>
    <property type="match status" value="1"/>
</dbReference>
<dbReference type="AlphaFoldDB" id="A0A563U6J4"/>
<accession>A0A563U6J4</accession>
<keyword evidence="3" id="KW-0233">DNA recombination</keyword>
<dbReference type="InterPro" id="IPR050090">
    <property type="entry name" value="Tyrosine_recombinase_XerCD"/>
</dbReference>
<dbReference type="Proteomes" id="UP000318010">
    <property type="component" value="Unassembled WGS sequence"/>
</dbReference>
<evidence type="ECO:0000313" key="5">
    <source>
        <dbReference type="EMBL" id="TWR26976.1"/>
    </source>
</evidence>
<dbReference type="Gene3D" id="1.10.443.10">
    <property type="entry name" value="Intergrase catalytic core"/>
    <property type="match status" value="1"/>
</dbReference>
<dbReference type="InterPro" id="IPR002104">
    <property type="entry name" value="Integrase_catalytic"/>
</dbReference>
<dbReference type="Gene3D" id="1.10.150.130">
    <property type="match status" value="1"/>
</dbReference>
<dbReference type="GO" id="GO:0003677">
    <property type="term" value="F:DNA binding"/>
    <property type="evidence" value="ECO:0007669"/>
    <property type="project" value="UniProtKB-KW"/>
</dbReference>
<dbReference type="InterPro" id="IPR035386">
    <property type="entry name" value="Arm-DNA-bind_5"/>
</dbReference>
<dbReference type="InterPro" id="IPR010998">
    <property type="entry name" value="Integrase_recombinase_N"/>
</dbReference>
<gene>
    <name evidence="5" type="ORF">FPZ42_08045</name>
</gene>
<evidence type="ECO:0000313" key="6">
    <source>
        <dbReference type="Proteomes" id="UP000318010"/>
    </source>
</evidence>
<dbReference type="PANTHER" id="PTHR30349:SF64">
    <property type="entry name" value="PROPHAGE INTEGRASE INTD-RELATED"/>
    <property type="match status" value="1"/>
</dbReference>
<evidence type="ECO:0000256" key="3">
    <source>
        <dbReference type="ARBA" id="ARBA00023172"/>
    </source>
</evidence>
<evidence type="ECO:0000256" key="2">
    <source>
        <dbReference type="ARBA" id="ARBA00023125"/>
    </source>
</evidence>
<evidence type="ECO:0000256" key="1">
    <source>
        <dbReference type="ARBA" id="ARBA00008857"/>
    </source>
</evidence>
<feature type="domain" description="Tyr recombinase" evidence="4">
    <location>
        <begin position="220"/>
        <end position="398"/>
    </location>
</feature>
<keyword evidence="6" id="KW-1185">Reference proteome</keyword>
<dbReference type="Pfam" id="PF13102">
    <property type="entry name" value="Phage_int_SAM_5"/>
    <property type="match status" value="1"/>
</dbReference>
<dbReference type="InterPro" id="IPR011010">
    <property type="entry name" value="DNA_brk_join_enz"/>
</dbReference>
<dbReference type="Pfam" id="PF17293">
    <property type="entry name" value="Arm-DNA-bind_5"/>
    <property type="match status" value="1"/>
</dbReference>
<keyword evidence="2" id="KW-0238">DNA-binding</keyword>
<dbReference type="PANTHER" id="PTHR30349">
    <property type="entry name" value="PHAGE INTEGRASE-RELATED"/>
    <property type="match status" value="1"/>
</dbReference>
<sequence length="406" mass="47335">MLEKSFGLLYYLKQTKNQKNENRYIYLRITVDGERREISTKRQWIPDQWNAQLGRTTGISEEAKELNSYLDLISVKVYRAKSKLLESNQPLTADNIKDVLTGNNEKKHFIVEAFVRHNKQIKALVGREIAPATLTRYRTACDHVQNFIKWKYKKEDLELRSLDYEFISQFLFWLKTERHCANNTAIKYLGNFKKIVLECQQKGLLIKDPFLGFRTKRDEVVPVVLTGDELIRIRNKQFDTQRLKHVRDIFLFSCYTGLAYSDVYKLRITDIMIGIDGDKWIITTRQKTKSSTRLPLLPNALAILEKYNDHPKCLTTGTLLPVLTNQKMNSYLKEIADVTAINKKLTFHTARHTFATTITLTNGVPMETVSKMLGHKSLKQTQHYAKVLDVKISKDMKLLKRKLERV</sequence>